<dbReference type="InterPro" id="IPR036950">
    <property type="entry name" value="PBP_transglycosylase"/>
</dbReference>
<protein>
    <submittedName>
        <fullName evidence="20">Penicillin-binding protein</fullName>
    </submittedName>
</protein>
<evidence type="ECO:0000256" key="13">
    <source>
        <dbReference type="ARBA" id="ARBA00023316"/>
    </source>
</evidence>
<feature type="domain" description="Penicillin-binding protein transpeptidase" evidence="18">
    <location>
        <begin position="464"/>
        <end position="721"/>
    </location>
</feature>
<evidence type="ECO:0000259" key="19">
    <source>
        <dbReference type="Pfam" id="PF00912"/>
    </source>
</evidence>
<evidence type="ECO:0000256" key="1">
    <source>
        <dbReference type="ARBA" id="ARBA00022475"/>
    </source>
</evidence>
<keyword evidence="8" id="KW-0133">Cell shape</keyword>
<feature type="compositionally biased region" description="Polar residues" evidence="16">
    <location>
        <begin position="28"/>
        <end position="52"/>
    </location>
</feature>
<evidence type="ECO:0000256" key="17">
    <source>
        <dbReference type="SAM" id="Phobius"/>
    </source>
</evidence>
<keyword evidence="21" id="KW-1185">Reference proteome</keyword>
<sequence length="940" mass="104281">MKRHDSLGSRFKNKFSSDSTGEKHRLNSHSTNHFRSQNIEPPSSTRTVNDQKPTIVDHNDLPQTLSGKINLSISLLKKLIIIFSVGIILLLGLLVGMGGGYLCAIIKNEPIPSYTSLNNQIEKTDQSTTLYFAHNVKMEKVPTDTERKKVSFNHISPYLKKAVIATEDENFYQHKGVVPKSIIRAIGSEVTGYGTQTGGSTLTQQLVKMQLLSSETTWKRKATEILLALRLEKHFSKDQILESYLNVVPLGRNNRGQNIAGVQAAAKGLFGVDADQLSLAQSAFIAGMPQSPSVYTPFDQNGHLKSNMKLGLQRKNTVLFRMYRHGDISKNEYNQAQKVDLKTQFLPRQAAPKVKIKYGYLYNLLTDQLRNKLIHQLAKEDNIKYSEITKNKDLYSFYSQKADRLMREHDYHVHSTIDKNVYDNMQIAFAQNADQLGTTHTTTTTDSNTGATVKVQEPVQNGSVLLNNKTGAVLGFIGGQNFKENQLNHAFDTSRSPGSSIKPLLVYGPAIEQGIIGSKSMLADFKTKFGKYAPTDFDNTIGNKFVSADKALEQSLNIPAVNLYQQVLDKTDPSEYMNKLGLPLTQKEYSELGIALGGTRNGFTVLQEASAFSTFANQGVRVNPYYIDKITDVNNQIIYQHHTKKQRVYQKGTSYIMQKMMHGVINKGTASSLTYQLDFNYHNTFGKTGTSNNFRDNWFVGSTPGVTLASWMGYDNLYGDNYNLRDDSTETNQTTWANLMNSVYESNPELLDLNNSMSKPASVNSDKVLSHTGTLPGSVEYHGIESDLSHPTTTSLFYRGHAKELSKHFAIGGTDKNYKLFWDHYYGKDNSYGVTINIDDEKRAKKLRKRSSRTNISKSNLPKSDSVLGSYTPNNRTNNSSDSTNNFESNNSTNSTTIGSGSTGSGNSPNNNADQVAPPVTGGDENGGDETSNVPATGSN</sequence>
<evidence type="ECO:0000256" key="16">
    <source>
        <dbReference type="SAM" id="MobiDB-lite"/>
    </source>
</evidence>
<name>A0ABY4PEE1_9LACO</name>
<feature type="region of interest" description="Disordered" evidence="16">
    <location>
        <begin position="845"/>
        <end position="940"/>
    </location>
</feature>
<evidence type="ECO:0000256" key="15">
    <source>
        <dbReference type="ARBA" id="ARBA00049902"/>
    </source>
</evidence>
<evidence type="ECO:0000256" key="7">
    <source>
        <dbReference type="ARBA" id="ARBA00022801"/>
    </source>
</evidence>
<keyword evidence="1" id="KW-1003">Cell membrane</keyword>
<comment type="catalytic activity">
    <reaction evidence="15">
        <text>[GlcNAc-(1-&gt;4)-Mur2Ac(oyl-L-Ala-gamma-D-Glu-L-Lys-D-Ala-D-Ala)](n)-di-trans,octa-cis-undecaprenyl diphosphate + beta-D-GlcNAc-(1-&gt;4)-Mur2Ac(oyl-L-Ala-gamma-D-Glu-L-Lys-D-Ala-D-Ala)-di-trans,octa-cis-undecaprenyl diphosphate = [GlcNAc-(1-&gt;4)-Mur2Ac(oyl-L-Ala-gamma-D-Glu-L-Lys-D-Ala-D-Ala)](n+1)-di-trans,octa-cis-undecaprenyl diphosphate + di-trans,octa-cis-undecaprenyl diphosphate + H(+)</text>
        <dbReference type="Rhea" id="RHEA:23708"/>
        <dbReference type="Rhea" id="RHEA-COMP:9602"/>
        <dbReference type="Rhea" id="RHEA-COMP:9603"/>
        <dbReference type="ChEBI" id="CHEBI:15378"/>
        <dbReference type="ChEBI" id="CHEBI:58405"/>
        <dbReference type="ChEBI" id="CHEBI:60033"/>
        <dbReference type="ChEBI" id="CHEBI:78435"/>
        <dbReference type="EC" id="2.4.99.28"/>
    </reaction>
</comment>
<dbReference type="Pfam" id="PF00905">
    <property type="entry name" value="Transpeptidase"/>
    <property type="match status" value="1"/>
</dbReference>
<evidence type="ECO:0000256" key="8">
    <source>
        <dbReference type="ARBA" id="ARBA00022960"/>
    </source>
</evidence>
<dbReference type="Gene3D" id="1.10.3810.10">
    <property type="entry name" value="Biosynthetic peptidoglycan transglycosylase-like"/>
    <property type="match status" value="1"/>
</dbReference>
<keyword evidence="7" id="KW-0378">Hydrolase</keyword>
<organism evidence="20 21">
    <name type="scientific">Bombilactobacillus thymidiniphilus</name>
    <dbReference type="NCBI Taxonomy" id="2923363"/>
    <lineage>
        <taxon>Bacteria</taxon>
        <taxon>Bacillati</taxon>
        <taxon>Bacillota</taxon>
        <taxon>Bacilli</taxon>
        <taxon>Lactobacillales</taxon>
        <taxon>Lactobacillaceae</taxon>
        <taxon>Bombilactobacillus</taxon>
    </lineage>
</organism>
<dbReference type="InterPro" id="IPR001264">
    <property type="entry name" value="Glyco_trans_51"/>
</dbReference>
<evidence type="ECO:0000256" key="11">
    <source>
        <dbReference type="ARBA" id="ARBA00023136"/>
    </source>
</evidence>
<dbReference type="EMBL" id="CP093365">
    <property type="protein sequence ID" value="UQS83881.1"/>
    <property type="molecule type" value="Genomic_DNA"/>
</dbReference>
<dbReference type="Gene3D" id="3.40.710.10">
    <property type="entry name" value="DD-peptidase/beta-lactamase superfamily"/>
    <property type="match status" value="1"/>
</dbReference>
<feature type="domain" description="Glycosyl transferase family 51" evidence="19">
    <location>
        <begin position="139"/>
        <end position="322"/>
    </location>
</feature>
<keyword evidence="9" id="KW-0573">Peptidoglycan synthesis</keyword>
<gene>
    <name evidence="20" type="ORF">MOO47_01435</name>
</gene>
<feature type="region of interest" description="Disordered" evidence="16">
    <location>
        <begin position="1"/>
        <end position="52"/>
    </location>
</feature>
<feature type="compositionally biased region" description="Polar residues" evidence="16">
    <location>
        <begin position="929"/>
        <end position="940"/>
    </location>
</feature>
<dbReference type="SUPFAM" id="SSF53955">
    <property type="entry name" value="Lysozyme-like"/>
    <property type="match status" value="1"/>
</dbReference>
<evidence type="ECO:0000256" key="9">
    <source>
        <dbReference type="ARBA" id="ARBA00022984"/>
    </source>
</evidence>
<evidence type="ECO:0000256" key="2">
    <source>
        <dbReference type="ARBA" id="ARBA00022645"/>
    </source>
</evidence>
<dbReference type="RefSeq" id="WP_249513066.1">
    <property type="nucleotide sequence ID" value="NZ_CP093365.1"/>
</dbReference>
<dbReference type="Gene3D" id="3.90.1310.40">
    <property type="match status" value="1"/>
</dbReference>
<dbReference type="InterPro" id="IPR001460">
    <property type="entry name" value="PCN-bd_Tpept"/>
</dbReference>
<dbReference type="InterPro" id="IPR023346">
    <property type="entry name" value="Lysozyme-like_dom_sf"/>
</dbReference>
<evidence type="ECO:0000256" key="10">
    <source>
        <dbReference type="ARBA" id="ARBA00022989"/>
    </source>
</evidence>
<dbReference type="PANTHER" id="PTHR32282:SF32">
    <property type="entry name" value="PENICILLIN-BINDING PROTEIN 2A"/>
    <property type="match status" value="1"/>
</dbReference>
<feature type="compositionally biased region" description="Low complexity" evidence="16">
    <location>
        <begin position="874"/>
        <end position="912"/>
    </location>
</feature>
<evidence type="ECO:0000256" key="4">
    <source>
        <dbReference type="ARBA" id="ARBA00022676"/>
    </source>
</evidence>
<evidence type="ECO:0000256" key="14">
    <source>
        <dbReference type="ARBA" id="ARBA00034000"/>
    </source>
</evidence>
<evidence type="ECO:0000313" key="20">
    <source>
        <dbReference type="EMBL" id="UQS83881.1"/>
    </source>
</evidence>
<keyword evidence="13" id="KW-0961">Cell wall biogenesis/degradation</keyword>
<reference evidence="20 21" key="1">
    <citation type="journal article" date="2022" name="Int. J. Syst. Evol. Microbiol.">
        <title>Apilactobacillus apisilvae sp. nov., Nicolia spurrieriana gen. nov. sp. nov., Bombilactobacillus folatiphilus sp. nov. and Bombilactobacillus thymidiniphilus sp. nov., four new lactic acid bacterial isolates from stingless bees Tetragonula carbonaria and Austroplebeia australis.</title>
        <authorList>
            <person name="Oliphant S.A."/>
            <person name="Watson-Haigh N.S."/>
            <person name="Sumby K.M."/>
            <person name="Gardner J."/>
            <person name="Groom S."/>
            <person name="Jiranek V."/>
        </authorList>
    </citation>
    <scope>NUCLEOTIDE SEQUENCE [LARGE SCALE GENOMIC DNA]</scope>
    <source>
        <strain evidence="20 21">SG4_A1</strain>
    </source>
</reference>
<dbReference type="Proteomes" id="UP000831947">
    <property type="component" value="Chromosome"/>
</dbReference>
<keyword evidence="5" id="KW-0808">Transferase</keyword>
<keyword evidence="11 17" id="KW-0472">Membrane</keyword>
<keyword evidence="10 17" id="KW-1133">Transmembrane helix</keyword>
<dbReference type="InterPro" id="IPR050396">
    <property type="entry name" value="Glycosyltr_51/Transpeptidase"/>
</dbReference>
<dbReference type="Gene3D" id="3.40.50.12800">
    <property type="match status" value="1"/>
</dbReference>
<feature type="compositionally biased region" description="Polar residues" evidence="16">
    <location>
        <begin position="854"/>
        <end position="873"/>
    </location>
</feature>
<keyword evidence="3" id="KW-0645">Protease</keyword>
<dbReference type="PANTHER" id="PTHR32282">
    <property type="entry name" value="BINDING PROTEIN TRANSPEPTIDASE, PUTATIVE-RELATED"/>
    <property type="match status" value="1"/>
</dbReference>
<keyword evidence="6 17" id="KW-0812">Transmembrane</keyword>
<evidence type="ECO:0000256" key="12">
    <source>
        <dbReference type="ARBA" id="ARBA00023268"/>
    </source>
</evidence>
<keyword evidence="12" id="KW-0511">Multifunctional enzyme</keyword>
<accession>A0ABY4PEE1</accession>
<evidence type="ECO:0000259" key="18">
    <source>
        <dbReference type="Pfam" id="PF00905"/>
    </source>
</evidence>
<keyword evidence="2" id="KW-0121">Carboxypeptidase</keyword>
<comment type="catalytic activity">
    <reaction evidence="14">
        <text>Preferential cleavage: (Ac)2-L-Lys-D-Ala-|-D-Ala. Also transpeptidation of peptidyl-alanyl moieties that are N-acyl substituents of D-alanine.</text>
        <dbReference type="EC" id="3.4.16.4"/>
    </reaction>
</comment>
<dbReference type="Pfam" id="PF00912">
    <property type="entry name" value="Transgly"/>
    <property type="match status" value="1"/>
</dbReference>
<evidence type="ECO:0000256" key="6">
    <source>
        <dbReference type="ARBA" id="ARBA00022692"/>
    </source>
</evidence>
<dbReference type="InterPro" id="IPR012338">
    <property type="entry name" value="Beta-lactam/transpept-like"/>
</dbReference>
<evidence type="ECO:0000313" key="21">
    <source>
        <dbReference type="Proteomes" id="UP000831947"/>
    </source>
</evidence>
<keyword evidence="4" id="KW-0328">Glycosyltransferase</keyword>
<feature type="transmembrane region" description="Helical" evidence="17">
    <location>
        <begin position="79"/>
        <end position="102"/>
    </location>
</feature>
<proteinExistence type="predicted"/>
<evidence type="ECO:0000256" key="3">
    <source>
        <dbReference type="ARBA" id="ARBA00022670"/>
    </source>
</evidence>
<evidence type="ECO:0000256" key="5">
    <source>
        <dbReference type="ARBA" id="ARBA00022679"/>
    </source>
</evidence>
<dbReference type="SUPFAM" id="SSF56601">
    <property type="entry name" value="beta-lactamase/transpeptidase-like"/>
    <property type="match status" value="1"/>
</dbReference>